<evidence type="ECO:0000313" key="1">
    <source>
        <dbReference type="EMBL" id="KAK5933136.1"/>
    </source>
</evidence>
<name>A0AAN8E199_CHAGU</name>
<sequence length="105" mass="11512">MATERMGSVWVPAPWSQLVSDLSDVEPRLNKVSVRPRGNGLPLALSVAADQNRLSVSPSLSAARCVSTGLKEDSSLHRVCYHHRFWTPRKVGGGKEWSTNTSLLN</sequence>
<evidence type="ECO:0000313" key="2">
    <source>
        <dbReference type="Proteomes" id="UP001331515"/>
    </source>
</evidence>
<dbReference type="EMBL" id="JAURVH010001515">
    <property type="protein sequence ID" value="KAK5933136.1"/>
    <property type="molecule type" value="Genomic_DNA"/>
</dbReference>
<gene>
    <name evidence="1" type="ORF">CgunFtcFv8_004787</name>
</gene>
<keyword evidence="2" id="KW-1185">Reference proteome</keyword>
<accession>A0AAN8E199</accession>
<organism evidence="1 2">
    <name type="scientific">Champsocephalus gunnari</name>
    <name type="common">Mackerel icefish</name>
    <dbReference type="NCBI Taxonomy" id="52237"/>
    <lineage>
        <taxon>Eukaryota</taxon>
        <taxon>Metazoa</taxon>
        <taxon>Chordata</taxon>
        <taxon>Craniata</taxon>
        <taxon>Vertebrata</taxon>
        <taxon>Euteleostomi</taxon>
        <taxon>Actinopterygii</taxon>
        <taxon>Neopterygii</taxon>
        <taxon>Teleostei</taxon>
        <taxon>Neoteleostei</taxon>
        <taxon>Acanthomorphata</taxon>
        <taxon>Eupercaria</taxon>
        <taxon>Perciformes</taxon>
        <taxon>Notothenioidei</taxon>
        <taxon>Channichthyidae</taxon>
        <taxon>Champsocephalus</taxon>
    </lineage>
</organism>
<comment type="caution">
    <text evidence="1">The sequence shown here is derived from an EMBL/GenBank/DDBJ whole genome shotgun (WGS) entry which is preliminary data.</text>
</comment>
<dbReference type="AlphaFoldDB" id="A0AAN8E199"/>
<proteinExistence type="predicted"/>
<protein>
    <submittedName>
        <fullName evidence="1">Uncharacterized protein</fullName>
    </submittedName>
</protein>
<reference evidence="1 2" key="1">
    <citation type="journal article" date="2023" name="Mol. Biol. Evol.">
        <title>Genomics of Secondarily Temperate Adaptation in the Only Non-Antarctic Icefish.</title>
        <authorList>
            <person name="Rivera-Colon A.G."/>
            <person name="Rayamajhi N."/>
            <person name="Minhas B.F."/>
            <person name="Madrigal G."/>
            <person name="Bilyk K.T."/>
            <person name="Yoon V."/>
            <person name="Hune M."/>
            <person name="Gregory S."/>
            <person name="Cheng C.H.C."/>
            <person name="Catchen J.M."/>
        </authorList>
    </citation>
    <scope>NUCLEOTIDE SEQUENCE [LARGE SCALE GENOMIC DNA]</scope>
    <source>
        <tissue evidence="1">White muscle</tissue>
    </source>
</reference>
<dbReference type="Proteomes" id="UP001331515">
    <property type="component" value="Unassembled WGS sequence"/>
</dbReference>